<gene>
    <name evidence="2" type="ORF">A3C04_04635</name>
</gene>
<dbReference type="Proteomes" id="UP000178092">
    <property type="component" value="Unassembled WGS sequence"/>
</dbReference>
<feature type="domain" description="Metallo-beta-lactamase" evidence="1">
    <location>
        <begin position="41"/>
        <end position="240"/>
    </location>
</feature>
<dbReference type="SUPFAM" id="SSF56281">
    <property type="entry name" value="Metallo-hydrolase/oxidoreductase"/>
    <property type="match status" value="1"/>
</dbReference>
<sequence>MHQWRELIIGIFLFLGVANFFTWKEIVTSLSLQMVFLDVGQGDAIFIQTPQGHQILIDGGPDKAVLEELGEVMPFWDKSLDLVILTHPDNDHIGGLPGVLERYHLENILWTGVEKETGVFGVWKEAIAKEPAKKFRASAPQIVKWSERPDEFLDILYPSEAQKAGKPVNDTSIVAKFVYHDTELLLTGDISSSAEQELLNDGVDLRADIVKIPHHGSKSSSSEEFIKAIAPSLGIIQVGENNRYGHPHEEVLARLSRLGIPLLRTDKNRGIFIQSDGRSWRVSDRTQ</sequence>
<dbReference type="EMBL" id="MHTV01000001">
    <property type="protein sequence ID" value="OHA67929.1"/>
    <property type="molecule type" value="Genomic_DNA"/>
</dbReference>
<dbReference type="AlphaFoldDB" id="A0A1G2R6C4"/>
<dbReference type="CDD" id="cd07731">
    <property type="entry name" value="ComA-like_MBL-fold"/>
    <property type="match status" value="1"/>
</dbReference>
<dbReference type="PANTHER" id="PTHR30619:SF1">
    <property type="entry name" value="RECOMBINATION PROTEIN 2"/>
    <property type="match status" value="1"/>
</dbReference>
<comment type="caution">
    <text evidence="2">The sequence shown here is derived from an EMBL/GenBank/DDBJ whole genome shotgun (WGS) entry which is preliminary data.</text>
</comment>
<dbReference type="InterPro" id="IPR001279">
    <property type="entry name" value="Metallo-B-lactamas"/>
</dbReference>
<dbReference type="PANTHER" id="PTHR30619">
    <property type="entry name" value="DNA INTERNALIZATION/COMPETENCE PROTEIN COMEC/REC2"/>
    <property type="match status" value="1"/>
</dbReference>
<accession>A0A1G2R6C4</accession>
<dbReference type="Gene3D" id="3.60.15.10">
    <property type="entry name" value="Ribonuclease Z/Hydroxyacylglutathione hydrolase-like"/>
    <property type="match status" value="1"/>
</dbReference>
<name>A0A1G2R6C4_9BACT</name>
<reference evidence="2 3" key="1">
    <citation type="journal article" date="2016" name="Nat. Commun.">
        <title>Thousands of microbial genomes shed light on interconnected biogeochemical processes in an aquifer system.</title>
        <authorList>
            <person name="Anantharaman K."/>
            <person name="Brown C.T."/>
            <person name="Hug L.A."/>
            <person name="Sharon I."/>
            <person name="Castelle C.J."/>
            <person name="Probst A.J."/>
            <person name="Thomas B.C."/>
            <person name="Singh A."/>
            <person name="Wilkins M.J."/>
            <person name="Karaoz U."/>
            <person name="Brodie E.L."/>
            <person name="Williams K.H."/>
            <person name="Hubbard S.S."/>
            <person name="Banfield J.F."/>
        </authorList>
    </citation>
    <scope>NUCLEOTIDE SEQUENCE [LARGE SCALE GENOMIC DNA]</scope>
</reference>
<dbReference type="InterPro" id="IPR035681">
    <property type="entry name" value="ComA-like_MBL"/>
</dbReference>
<protein>
    <recommendedName>
        <fullName evidence="1">Metallo-beta-lactamase domain-containing protein</fullName>
    </recommendedName>
</protein>
<proteinExistence type="predicted"/>
<dbReference type="SMART" id="SM00849">
    <property type="entry name" value="Lactamase_B"/>
    <property type="match status" value="1"/>
</dbReference>
<evidence type="ECO:0000313" key="2">
    <source>
        <dbReference type="EMBL" id="OHA67929.1"/>
    </source>
</evidence>
<organism evidence="2 3">
    <name type="scientific">Candidatus Wildermuthbacteria bacterium RIFCSPHIGHO2_02_FULL_45_25</name>
    <dbReference type="NCBI Taxonomy" id="1802450"/>
    <lineage>
        <taxon>Bacteria</taxon>
        <taxon>Candidatus Wildermuthiibacteriota</taxon>
    </lineage>
</organism>
<evidence type="ECO:0000259" key="1">
    <source>
        <dbReference type="SMART" id="SM00849"/>
    </source>
</evidence>
<dbReference type="InterPro" id="IPR036866">
    <property type="entry name" value="RibonucZ/Hydroxyglut_hydro"/>
</dbReference>
<dbReference type="InterPro" id="IPR052159">
    <property type="entry name" value="Competence_DNA_uptake"/>
</dbReference>
<evidence type="ECO:0000313" key="3">
    <source>
        <dbReference type="Proteomes" id="UP000178092"/>
    </source>
</evidence>
<dbReference type="Pfam" id="PF00753">
    <property type="entry name" value="Lactamase_B"/>
    <property type="match status" value="1"/>
</dbReference>